<accession>A0A4C1YB80</accession>
<proteinExistence type="predicted"/>
<dbReference type="PANTHER" id="PTHR46114:SF1">
    <property type="entry name" value="ZAD DOMAIN-CONTAINING PROTEIN"/>
    <property type="match status" value="1"/>
</dbReference>
<reference evidence="1 2" key="1">
    <citation type="journal article" date="2019" name="Commun. Biol.">
        <title>The bagworm genome reveals a unique fibroin gene that provides high tensile strength.</title>
        <authorList>
            <person name="Kono N."/>
            <person name="Nakamura H."/>
            <person name="Ohtoshi R."/>
            <person name="Tomita M."/>
            <person name="Numata K."/>
            <person name="Arakawa K."/>
        </authorList>
    </citation>
    <scope>NUCLEOTIDE SEQUENCE [LARGE SCALE GENOMIC DNA]</scope>
</reference>
<dbReference type="OrthoDB" id="8063408at2759"/>
<keyword evidence="2" id="KW-1185">Reference proteome</keyword>
<dbReference type="PANTHER" id="PTHR46114">
    <property type="entry name" value="APPLE DOMAIN-CONTAINING PROTEIN"/>
    <property type="match status" value="1"/>
</dbReference>
<name>A0A4C1YB80_EUMVA</name>
<comment type="caution">
    <text evidence="1">The sequence shown here is derived from an EMBL/GenBank/DDBJ whole genome shotgun (WGS) entry which is preliminary data.</text>
</comment>
<evidence type="ECO:0000313" key="1">
    <source>
        <dbReference type="EMBL" id="GBP73238.1"/>
    </source>
</evidence>
<evidence type="ECO:0000313" key="2">
    <source>
        <dbReference type="Proteomes" id="UP000299102"/>
    </source>
</evidence>
<dbReference type="Proteomes" id="UP000299102">
    <property type="component" value="Unassembled WGS sequence"/>
</dbReference>
<sequence length="116" mass="13463">MQGGYIKYPCYLCLWDSRADTLHYKQQSWLKRIEFQIGKHNVKNEPIVKADHILMPPLQIKLGLMKQFVKALHQDCPACEYLKSFFPKLSEAKVKAGIFVGPQINKLMASEEFLSY</sequence>
<protein>
    <submittedName>
        <fullName evidence="1">Uncharacterized protein</fullName>
    </submittedName>
</protein>
<organism evidence="1 2">
    <name type="scientific">Eumeta variegata</name>
    <name type="common">Bagworm moth</name>
    <name type="synonym">Eumeta japonica</name>
    <dbReference type="NCBI Taxonomy" id="151549"/>
    <lineage>
        <taxon>Eukaryota</taxon>
        <taxon>Metazoa</taxon>
        <taxon>Ecdysozoa</taxon>
        <taxon>Arthropoda</taxon>
        <taxon>Hexapoda</taxon>
        <taxon>Insecta</taxon>
        <taxon>Pterygota</taxon>
        <taxon>Neoptera</taxon>
        <taxon>Endopterygota</taxon>
        <taxon>Lepidoptera</taxon>
        <taxon>Glossata</taxon>
        <taxon>Ditrysia</taxon>
        <taxon>Tineoidea</taxon>
        <taxon>Psychidae</taxon>
        <taxon>Oiketicinae</taxon>
        <taxon>Eumeta</taxon>
    </lineage>
</organism>
<dbReference type="EMBL" id="BGZK01001167">
    <property type="protein sequence ID" value="GBP73238.1"/>
    <property type="molecule type" value="Genomic_DNA"/>
</dbReference>
<dbReference type="AlphaFoldDB" id="A0A4C1YB80"/>
<gene>
    <name evidence="1" type="ORF">EVAR_55004_1</name>
</gene>